<dbReference type="PANTHER" id="PTHR46494:SF1">
    <property type="entry name" value="CORA FAMILY METAL ION TRANSPORTER (EUROFUNG)"/>
    <property type="match status" value="1"/>
</dbReference>
<evidence type="ECO:0000256" key="2">
    <source>
        <dbReference type="ARBA" id="ARBA00009765"/>
    </source>
</evidence>
<evidence type="ECO:0000256" key="3">
    <source>
        <dbReference type="ARBA" id="ARBA00022448"/>
    </source>
</evidence>
<evidence type="ECO:0000256" key="11">
    <source>
        <dbReference type="ARBA" id="ARBA00045497"/>
    </source>
</evidence>
<evidence type="ECO:0000313" key="14">
    <source>
        <dbReference type="Proteomes" id="UP000253495"/>
    </source>
</evidence>
<keyword evidence="7 12" id="KW-1133">Transmembrane helix</keyword>
<dbReference type="InterPro" id="IPR045863">
    <property type="entry name" value="CorA_TM1_TM2"/>
</dbReference>
<reference evidence="13 14" key="1">
    <citation type="submission" date="2018-07" db="EMBL/GenBank/DDBJ databases">
        <title>Genomic Encyclopedia of Type Strains, Phase III (KMG-III): the genomes of soil and plant-associated and newly described type strains.</title>
        <authorList>
            <person name="Whitman W."/>
        </authorList>
    </citation>
    <scope>NUCLEOTIDE SEQUENCE [LARGE SCALE GENOMIC DNA]</scope>
    <source>
        <strain evidence="13 14">CECT 8575</strain>
    </source>
</reference>
<dbReference type="GO" id="GO:0005886">
    <property type="term" value="C:plasma membrane"/>
    <property type="evidence" value="ECO:0007669"/>
    <property type="project" value="UniProtKB-SubCell"/>
</dbReference>
<dbReference type="GO" id="GO:0050897">
    <property type="term" value="F:cobalt ion binding"/>
    <property type="evidence" value="ECO:0007669"/>
    <property type="project" value="TreeGrafter"/>
</dbReference>
<evidence type="ECO:0000256" key="1">
    <source>
        <dbReference type="ARBA" id="ARBA00004651"/>
    </source>
</evidence>
<dbReference type="Proteomes" id="UP000253495">
    <property type="component" value="Unassembled WGS sequence"/>
</dbReference>
<comment type="catalytic activity">
    <reaction evidence="10">
        <text>Mg(2+)(in) = Mg(2+)(out)</text>
        <dbReference type="Rhea" id="RHEA:29827"/>
        <dbReference type="ChEBI" id="CHEBI:18420"/>
    </reaction>
</comment>
<dbReference type="Pfam" id="PF01544">
    <property type="entry name" value="CorA"/>
    <property type="match status" value="1"/>
</dbReference>
<comment type="function">
    <text evidence="11">Mediates influx of magnesium ions. Alternates between open and closed states. Activated by low cytoplasmic Mg(2+) levels. Inactive when cytoplasmic Mg(2+) levels are high.</text>
</comment>
<dbReference type="NCBIfam" id="TIGR00383">
    <property type="entry name" value="corA"/>
    <property type="match status" value="1"/>
</dbReference>
<evidence type="ECO:0000256" key="5">
    <source>
        <dbReference type="ARBA" id="ARBA00022692"/>
    </source>
</evidence>
<dbReference type="SUPFAM" id="SSF143865">
    <property type="entry name" value="CorA soluble domain-like"/>
    <property type="match status" value="1"/>
</dbReference>
<gene>
    <name evidence="12" type="primary">corA</name>
    <name evidence="13" type="ORF">DFQ14_101291</name>
</gene>
<dbReference type="GO" id="GO:0015095">
    <property type="term" value="F:magnesium ion transmembrane transporter activity"/>
    <property type="evidence" value="ECO:0007669"/>
    <property type="project" value="UniProtKB-UniRule"/>
</dbReference>
<sequence length="342" mass="39025">MVMVDSAIYASGLREHDCDTLAATYRHLRSGPSRPDRFSWIGLLRPDEEEVASITEEFELHPLAVEDAVVAHQRPKVEHYDDILFMVLRPARYLDEQEDVEIGEIHVFVGPDFVITVRHAEKPDLAPVRQRLEQDPALLGHGPESVLYALLDRVVDDLVPVERGLQNDLDEIESEVFGGEPAVSARIYRLSREVIEFQRASRPLLELLDTLETHFTRREVDVELLRNLRDVRDHASDVVERVESHRQLLSGILTVNASLHAQRQNEQAARLTETSLTQNEDMKRISSWAAILFTPTVVGTVYGMNFTRMPELDWAFGYPMALGLMVIVAVALYVVFRRRGWL</sequence>
<keyword evidence="14" id="KW-1185">Reference proteome</keyword>
<organism evidence="13 14">
    <name type="scientific">Halopolyspora algeriensis</name>
    <dbReference type="NCBI Taxonomy" id="1500506"/>
    <lineage>
        <taxon>Bacteria</taxon>
        <taxon>Bacillati</taxon>
        <taxon>Actinomycetota</taxon>
        <taxon>Actinomycetes</taxon>
        <taxon>Actinomycetes incertae sedis</taxon>
        <taxon>Halopolyspora</taxon>
    </lineage>
</organism>
<evidence type="ECO:0000256" key="8">
    <source>
        <dbReference type="ARBA" id="ARBA00023065"/>
    </source>
</evidence>
<evidence type="ECO:0000313" key="13">
    <source>
        <dbReference type="EMBL" id="RCW46951.1"/>
    </source>
</evidence>
<dbReference type="EMBL" id="QPJC01000001">
    <property type="protein sequence ID" value="RCW46951.1"/>
    <property type="molecule type" value="Genomic_DNA"/>
</dbReference>
<dbReference type="InterPro" id="IPR002523">
    <property type="entry name" value="MgTranspt_CorA/ZnTranspt_ZntB"/>
</dbReference>
<feature type="transmembrane region" description="Helical" evidence="12">
    <location>
        <begin position="316"/>
        <end position="336"/>
    </location>
</feature>
<dbReference type="RefSeq" id="WP_246195736.1">
    <property type="nucleotide sequence ID" value="NZ_QPJC01000001.1"/>
</dbReference>
<dbReference type="Gene3D" id="1.20.58.340">
    <property type="entry name" value="Magnesium transport protein CorA, transmembrane region"/>
    <property type="match status" value="2"/>
</dbReference>
<keyword evidence="8 12" id="KW-0406">Ion transport</keyword>
<evidence type="ECO:0000256" key="12">
    <source>
        <dbReference type="RuleBase" id="RU362010"/>
    </source>
</evidence>
<dbReference type="GO" id="GO:0000287">
    <property type="term" value="F:magnesium ion binding"/>
    <property type="evidence" value="ECO:0007669"/>
    <property type="project" value="TreeGrafter"/>
</dbReference>
<name>A0A368VYB7_9ACTN</name>
<feature type="transmembrane region" description="Helical" evidence="12">
    <location>
        <begin position="285"/>
        <end position="304"/>
    </location>
</feature>
<dbReference type="InterPro" id="IPR045861">
    <property type="entry name" value="CorA_cytoplasmic_dom"/>
</dbReference>
<keyword evidence="5 12" id="KW-0812">Transmembrane</keyword>
<dbReference type="AlphaFoldDB" id="A0A368VYB7"/>
<keyword evidence="9 12" id="KW-0472">Membrane</keyword>
<comment type="similarity">
    <text evidence="2 12">Belongs to the CorA metal ion transporter (MIT) (TC 1.A.35) family.</text>
</comment>
<dbReference type="InterPro" id="IPR004488">
    <property type="entry name" value="Mg/Co-transport_prot_CorA"/>
</dbReference>
<evidence type="ECO:0000256" key="7">
    <source>
        <dbReference type="ARBA" id="ARBA00022989"/>
    </source>
</evidence>
<evidence type="ECO:0000256" key="9">
    <source>
        <dbReference type="ARBA" id="ARBA00023136"/>
    </source>
</evidence>
<evidence type="ECO:0000256" key="6">
    <source>
        <dbReference type="ARBA" id="ARBA00022842"/>
    </source>
</evidence>
<evidence type="ECO:0000256" key="4">
    <source>
        <dbReference type="ARBA" id="ARBA00022475"/>
    </source>
</evidence>
<dbReference type="SUPFAM" id="SSF144083">
    <property type="entry name" value="Magnesium transport protein CorA, transmembrane region"/>
    <property type="match status" value="1"/>
</dbReference>
<keyword evidence="6 12" id="KW-0460">Magnesium</keyword>
<dbReference type="CDD" id="cd12830">
    <property type="entry name" value="MtCorA-like"/>
    <property type="match status" value="1"/>
</dbReference>
<comment type="subcellular location">
    <subcellularLocation>
        <location evidence="1">Cell membrane</location>
        <topology evidence="1">Multi-pass membrane protein</topology>
    </subcellularLocation>
    <subcellularLocation>
        <location evidence="12">Membrane</location>
        <topology evidence="12">Multi-pass membrane protein</topology>
    </subcellularLocation>
</comment>
<dbReference type="FunFam" id="1.20.58.340:FF:000004">
    <property type="entry name" value="Magnesium transport protein CorA"/>
    <property type="match status" value="1"/>
</dbReference>
<dbReference type="GO" id="GO:0015087">
    <property type="term" value="F:cobalt ion transmembrane transporter activity"/>
    <property type="evidence" value="ECO:0007669"/>
    <property type="project" value="UniProtKB-UniRule"/>
</dbReference>
<dbReference type="Gene3D" id="3.30.460.20">
    <property type="entry name" value="CorA soluble domain-like"/>
    <property type="match status" value="1"/>
</dbReference>
<keyword evidence="3 12" id="KW-0813">Transport</keyword>
<protein>
    <recommendedName>
        <fullName evidence="12">Magnesium transport protein CorA</fullName>
    </recommendedName>
</protein>
<evidence type="ECO:0000256" key="10">
    <source>
        <dbReference type="ARBA" id="ARBA00034269"/>
    </source>
</evidence>
<dbReference type="PANTHER" id="PTHR46494">
    <property type="entry name" value="CORA FAMILY METAL ION TRANSPORTER (EUROFUNG)"/>
    <property type="match status" value="1"/>
</dbReference>
<comment type="caution">
    <text evidence="13">The sequence shown here is derived from an EMBL/GenBank/DDBJ whole genome shotgun (WGS) entry which is preliminary data.</text>
</comment>
<proteinExistence type="inferred from homology"/>
<accession>A0A368VYB7</accession>
<keyword evidence="4 12" id="KW-1003">Cell membrane</keyword>